<evidence type="ECO:0000313" key="2">
    <source>
        <dbReference type="Proteomes" id="UP000308600"/>
    </source>
</evidence>
<reference evidence="1 2" key="1">
    <citation type="journal article" date="2019" name="Nat. Ecol. Evol.">
        <title>Megaphylogeny resolves global patterns of mushroom evolution.</title>
        <authorList>
            <person name="Varga T."/>
            <person name="Krizsan K."/>
            <person name="Foldi C."/>
            <person name="Dima B."/>
            <person name="Sanchez-Garcia M."/>
            <person name="Sanchez-Ramirez S."/>
            <person name="Szollosi G.J."/>
            <person name="Szarkandi J.G."/>
            <person name="Papp V."/>
            <person name="Albert L."/>
            <person name="Andreopoulos W."/>
            <person name="Angelini C."/>
            <person name="Antonin V."/>
            <person name="Barry K.W."/>
            <person name="Bougher N.L."/>
            <person name="Buchanan P."/>
            <person name="Buyck B."/>
            <person name="Bense V."/>
            <person name="Catcheside P."/>
            <person name="Chovatia M."/>
            <person name="Cooper J."/>
            <person name="Damon W."/>
            <person name="Desjardin D."/>
            <person name="Finy P."/>
            <person name="Geml J."/>
            <person name="Haridas S."/>
            <person name="Hughes K."/>
            <person name="Justo A."/>
            <person name="Karasinski D."/>
            <person name="Kautmanova I."/>
            <person name="Kiss B."/>
            <person name="Kocsube S."/>
            <person name="Kotiranta H."/>
            <person name="LaButti K.M."/>
            <person name="Lechner B.E."/>
            <person name="Liimatainen K."/>
            <person name="Lipzen A."/>
            <person name="Lukacs Z."/>
            <person name="Mihaltcheva S."/>
            <person name="Morgado L.N."/>
            <person name="Niskanen T."/>
            <person name="Noordeloos M.E."/>
            <person name="Ohm R.A."/>
            <person name="Ortiz-Santana B."/>
            <person name="Ovrebo C."/>
            <person name="Racz N."/>
            <person name="Riley R."/>
            <person name="Savchenko A."/>
            <person name="Shiryaev A."/>
            <person name="Soop K."/>
            <person name="Spirin V."/>
            <person name="Szebenyi C."/>
            <person name="Tomsovsky M."/>
            <person name="Tulloss R.E."/>
            <person name="Uehling J."/>
            <person name="Grigoriev I.V."/>
            <person name="Vagvolgyi C."/>
            <person name="Papp T."/>
            <person name="Martin F.M."/>
            <person name="Miettinen O."/>
            <person name="Hibbett D.S."/>
            <person name="Nagy L.G."/>
        </authorList>
    </citation>
    <scope>NUCLEOTIDE SEQUENCE [LARGE SCALE GENOMIC DNA]</scope>
    <source>
        <strain evidence="1 2">NL-1719</strain>
    </source>
</reference>
<dbReference type="EMBL" id="ML208262">
    <property type="protein sequence ID" value="TFK75618.1"/>
    <property type="molecule type" value="Genomic_DNA"/>
</dbReference>
<gene>
    <name evidence="1" type="ORF">BDN72DRAFT_447269</name>
</gene>
<proteinExistence type="predicted"/>
<protein>
    <submittedName>
        <fullName evidence="1">Uncharacterized protein</fullName>
    </submittedName>
</protein>
<evidence type="ECO:0000313" key="1">
    <source>
        <dbReference type="EMBL" id="TFK75618.1"/>
    </source>
</evidence>
<dbReference type="Proteomes" id="UP000308600">
    <property type="component" value="Unassembled WGS sequence"/>
</dbReference>
<accession>A0ACD3BC60</accession>
<sequence length="302" mass="34115">MLAQLPSEILAEIINSAIEAPSTRPTILLTTLTTYHIGLPIIYQTLAFYSKKQLQRFISYYEDNKIPYPPRSVVIKLGNDAVVAFSDLHAKLFNILKRDPRMEVEADGRVVLDLLRLRMNSFTKIESSVYQTLSMINPRAFIWTGPDPQHHFSLAIVPSALESLLRAAETYTNLTYLKLGNFAAMTAIPHIPSLRRLYLGRAVFLDPSVIARFVLSPEANNLESLRLVDTYQESIWGPRVRRSDVETAAIQHILGDISMQQPRTIEQEQLISAATDKIRRIVRCEGVTERIIGGDRVSDVLI</sequence>
<keyword evidence="2" id="KW-1185">Reference proteome</keyword>
<name>A0ACD3BC60_9AGAR</name>
<organism evidence="1 2">
    <name type="scientific">Pluteus cervinus</name>
    <dbReference type="NCBI Taxonomy" id="181527"/>
    <lineage>
        <taxon>Eukaryota</taxon>
        <taxon>Fungi</taxon>
        <taxon>Dikarya</taxon>
        <taxon>Basidiomycota</taxon>
        <taxon>Agaricomycotina</taxon>
        <taxon>Agaricomycetes</taxon>
        <taxon>Agaricomycetidae</taxon>
        <taxon>Agaricales</taxon>
        <taxon>Pluteineae</taxon>
        <taxon>Pluteaceae</taxon>
        <taxon>Pluteus</taxon>
    </lineage>
</organism>